<name>A0A8H9IUW9_9PSEU</name>
<accession>A0A8H9IUW9</accession>
<comment type="caution">
    <text evidence="5">The sequence shown here is derived from an EMBL/GenBank/DDBJ whole genome shotgun (WGS) entry which is preliminary data.</text>
</comment>
<dbReference type="InterPro" id="IPR002577">
    <property type="entry name" value="HTH_HxlR"/>
</dbReference>
<keyword evidence="3" id="KW-0804">Transcription</keyword>
<evidence type="ECO:0000256" key="2">
    <source>
        <dbReference type="ARBA" id="ARBA00023125"/>
    </source>
</evidence>
<keyword evidence="1" id="KW-0805">Transcription regulation</keyword>
<feature type="domain" description="HTH hxlR-type" evidence="4">
    <location>
        <begin position="12"/>
        <end position="102"/>
    </location>
</feature>
<reference evidence="5" key="2">
    <citation type="submission" date="2020-09" db="EMBL/GenBank/DDBJ databases">
        <authorList>
            <person name="Sun Q."/>
            <person name="Zhou Y."/>
        </authorList>
    </citation>
    <scope>NUCLEOTIDE SEQUENCE</scope>
    <source>
        <strain evidence="5">CGMCC 4.7679</strain>
    </source>
</reference>
<dbReference type="GO" id="GO:0003677">
    <property type="term" value="F:DNA binding"/>
    <property type="evidence" value="ECO:0007669"/>
    <property type="project" value="UniProtKB-KW"/>
</dbReference>
<dbReference type="SUPFAM" id="SSF46785">
    <property type="entry name" value="Winged helix' DNA-binding domain"/>
    <property type="match status" value="1"/>
</dbReference>
<evidence type="ECO:0000256" key="1">
    <source>
        <dbReference type="ARBA" id="ARBA00023015"/>
    </source>
</evidence>
<sequence length="167" mass="18385">MALKSDYTGQECSIARTLEVVGERWTFLILRDLFFGLRRFTDLYRHLAIPKAVLTVRLERLVAAGVLARTESQYRLTAKGLDLWPALHALNDWGNTHLAPHGPRALFLHVDCGSVLVSGGFCAGCGRIPAVTEVEYRPGPGQPPDPADPVDQALRPAHRLLEPLLLG</sequence>
<dbReference type="Pfam" id="PF01638">
    <property type="entry name" value="HxlR"/>
    <property type="match status" value="1"/>
</dbReference>
<reference evidence="5" key="1">
    <citation type="journal article" date="2014" name="Int. J. Syst. Evol. Microbiol.">
        <title>Complete genome sequence of Corynebacterium casei LMG S-19264T (=DSM 44701T), isolated from a smear-ripened cheese.</title>
        <authorList>
            <consortium name="US DOE Joint Genome Institute (JGI-PGF)"/>
            <person name="Walter F."/>
            <person name="Albersmeier A."/>
            <person name="Kalinowski J."/>
            <person name="Ruckert C."/>
        </authorList>
    </citation>
    <scope>NUCLEOTIDE SEQUENCE</scope>
    <source>
        <strain evidence="5">CGMCC 4.7679</strain>
    </source>
</reference>
<evidence type="ECO:0000256" key="3">
    <source>
        <dbReference type="ARBA" id="ARBA00023163"/>
    </source>
</evidence>
<dbReference type="PANTHER" id="PTHR33204">
    <property type="entry name" value="TRANSCRIPTIONAL REGULATOR, MARR FAMILY"/>
    <property type="match status" value="1"/>
</dbReference>
<dbReference type="InterPro" id="IPR036388">
    <property type="entry name" value="WH-like_DNA-bd_sf"/>
</dbReference>
<dbReference type="OrthoDB" id="5181972at2"/>
<gene>
    <name evidence="5" type="ORF">GCM10017566_41830</name>
</gene>
<proteinExistence type="predicted"/>
<dbReference type="InterPro" id="IPR036390">
    <property type="entry name" value="WH_DNA-bd_sf"/>
</dbReference>
<dbReference type="RefSeq" id="WP_145937195.1">
    <property type="nucleotide sequence ID" value="NZ_BNAV01000005.1"/>
</dbReference>
<dbReference type="Gene3D" id="1.10.10.10">
    <property type="entry name" value="Winged helix-like DNA-binding domain superfamily/Winged helix DNA-binding domain"/>
    <property type="match status" value="1"/>
</dbReference>
<evidence type="ECO:0000313" key="6">
    <source>
        <dbReference type="Proteomes" id="UP000658656"/>
    </source>
</evidence>
<dbReference type="AlphaFoldDB" id="A0A8H9IUW9"/>
<evidence type="ECO:0000259" key="4">
    <source>
        <dbReference type="PROSITE" id="PS51118"/>
    </source>
</evidence>
<protein>
    <submittedName>
        <fullName evidence="5">ArsR family transcriptional regulator</fullName>
    </submittedName>
</protein>
<keyword evidence="6" id="KW-1185">Reference proteome</keyword>
<organism evidence="5 6">
    <name type="scientific">Amycolatopsis bartoniae</name>
    <dbReference type="NCBI Taxonomy" id="941986"/>
    <lineage>
        <taxon>Bacteria</taxon>
        <taxon>Bacillati</taxon>
        <taxon>Actinomycetota</taxon>
        <taxon>Actinomycetes</taxon>
        <taxon>Pseudonocardiales</taxon>
        <taxon>Pseudonocardiaceae</taxon>
        <taxon>Amycolatopsis</taxon>
    </lineage>
</organism>
<dbReference type="PROSITE" id="PS51118">
    <property type="entry name" value="HTH_HXLR"/>
    <property type="match status" value="1"/>
</dbReference>
<keyword evidence="2" id="KW-0238">DNA-binding</keyword>
<dbReference type="EMBL" id="BNAV01000005">
    <property type="protein sequence ID" value="GHF63791.1"/>
    <property type="molecule type" value="Genomic_DNA"/>
</dbReference>
<dbReference type="Proteomes" id="UP000658656">
    <property type="component" value="Unassembled WGS sequence"/>
</dbReference>
<dbReference type="PANTHER" id="PTHR33204:SF18">
    <property type="entry name" value="TRANSCRIPTIONAL REGULATORY PROTEIN"/>
    <property type="match status" value="1"/>
</dbReference>
<evidence type="ECO:0000313" key="5">
    <source>
        <dbReference type="EMBL" id="GHF63791.1"/>
    </source>
</evidence>